<dbReference type="PRINTS" id="PR00834">
    <property type="entry name" value="PROTEASES2C"/>
</dbReference>
<sequence length="374" mass="40520">MEDRYLKRLFVTSLAVMALMLFWQSLPFIESLIIARQAQPRPVTPRGDLAEDEKATIELFERTKGSVVYIATTKAVIDPWTRNIYSIPRGTGSGFVWDELGHIVTNYHVIEGASEARIRLSDGRDYHAVLIGASPAHDLAVLRINVPVKRPNPVMIGTSHDLKVGQKTFAIGNPFGLDWTLTTGIVSALDRSMTESNGAVIRHLIQTDAAINPGNSGGPLLDSAGRLIGVNTAIFSPSGAYAGIGFAIPVDTVNRIVPQLIAYGKYLEPSLGIETDEHINRLAQARLGFDGVMVLRTIPGTSAEKAGLRGIVVYPDGSFDPGDIILSIDGKPIHSVKDLGEVLDNYKVGDVVTVEIARNGRILKKQLILEPARS</sequence>
<dbReference type="SMART" id="SM00228">
    <property type="entry name" value="PDZ"/>
    <property type="match status" value="1"/>
</dbReference>
<name>A0ABN6WWB5_9BACT</name>
<dbReference type="InterPro" id="IPR001940">
    <property type="entry name" value="Peptidase_S1C"/>
</dbReference>
<dbReference type="SUPFAM" id="SSF50156">
    <property type="entry name" value="PDZ domain-like"/>
    <property type="match status" value="1"/>
</dbReference>
<proteinExistence type="inferred from homology"/>
<evidence type="ECO:0000256" key="2">
    <source>
        <dbReference type="ARBA" id="ARBA00022670"/>
    </source>
</evidence>
<dbReference type="Gene3D" id="2.40.10.10">
    <property type="entry name" value="Trypsin-like serine proteases"/>
    <property type="match status" value="2"/>
</dbReference>
<feature type="domain" description="PDZ" evidence="4">
    <location>
        <begin position="260"/>
        <end position="360"/>
    </location>
</feature>
<gene>
    <name evidence="5" type="primary">degP</name>
    <name evidence="5" type="ORF">HCR_14980</name>
</gene>
<evidence type="ECO:0000313" key="5">
    <source>
        <dbReference type="EMBL" id="BDY13186.1"/>
    </source>
</evidence>
<keyword evidence="3" id="KW-0378">Hydrolase</keyword>
<accession>A0ABN6WWB5</accession>
<dbReference type="Pfam" id="PF13180">
    <property type="entry name" value="PDZ_2"/>
    <property type="match status" value="1"/>
</dbReference>
<reference evidence="5 6" key="1">
    <citation type="submission" date="2023-03" db="EMBL/GenBank/DDBJ databases">
        <title>Description of Hydrogenimonas sp. ISO32.</title>
        <authorList>
            <person name="Mino S."/>
            <person name="Fukazawa S."/>
            <person name="Sawabe T."/>
        </authorList>
    </citation>
    <scope>NUCLEOTIDE SEQUENCE [LARGE SCALE GENOMIC DNA]</scope>
    <source>
        <strain evidence="5 6">ISO32</strain>
    </source>
</reference>
<dbReference type="RefSeq" id="WP_286336154.1">
    <property type="nucleotide sequence ID" value="NZ_AP027370.1"/>
</dbReference>
<evidence type="ECO:0000313" key="6">
    <source>
        <dbReference type="Proteomes" id="UP001321445"/>
    </source>
</evidence>
<protein>
    <submittedName>
        <fullName evidence="5">2-alkenal reductase</fullName>
    </submittedName>
</protein>
<comment type="similarity">
    <text evidence="1">Belongs to the peptidase S1C family.</text>
</comment>
<dbReference type="Gene3D" id="2.30.42.10">
    <property type="match status" value="1"/>
</dbReference>
<keyword evidence="6" id="KW-1185">Reference proteome</keyword>
<dbReference type="EMBL" id="AP027370">
    <property type="protein sequence ID" value="BDY13186.1"/>
    <property type="molecule type" value="Genomic_DNA"/>
</dbReference>
<dbReference type="InterPro" id="IPR036034">
    <property type="entry name" value="PDZ_sf"/>
</dbReference>
<dbReference type="InterPro" id="IPR009003">
    <property type="entry name" value="Peptidase_S1_PA"/>
</dbReference>
<keyword evidence="2" id="KW-0645">Protease</keyword>
<evidence type="ECO:0000256" key="1">
    <source>
        <dbReference type="ARBA" id="ARBA00010541"/>
    </source>
</evidence>
<dbReference type="PROSITE" id="PS50106">
    <property type="entry name" value="PDZ"/>
    <property type="match status" value="1"/>
</dbReference>
<dbReference type="InterPro" id="IPR001478">
    <property type="entry name" value="PDZ"/>
</dbReference>
<evidence type="ECO:0000259" key="4">
    <source>
        <dbReference type="PROSITE" id="PS50106"/>
    </source>
</evidence>
<dbReference type="InterPro" id="IPR051201">
    <property type="entry name" value="Chloro_Bact_Ser_Proteases"/>
</dbReference>
<organism evidence="5 6">
    <name type="scientific">Hydrogenimonas cancrithermarum</name>
    <dbReference type="NCBI Taxonomy" id="2993563"/>
    <lineage>
        <taxon>Bacteria</taxon>
        <taxon>Pseudomonadati</taxon>
        <taxon>Campylobacterota</taxon>
        <taxon>Epsilonproteobacteria</taxon>
        <taxon>Campylobacterales</taxon>
        <taxon>Hydrogenimonadaceae</taxon>
        <taxon>Hydrogenimonas</taxon>
    </lineage>
</organism>
<dbReference type="Pfam" id="PF13365">
    <property type="entry name" value="Trypsin_2"/>
    <property type="match status" value="1"/>
</dbReference>
<dbReference type="SUPFAM" id="SSF50494">
    <property type="entry name" value="Trypsin-like serine proteases"/>
    <property type="match status" value="1"/>
</dbReference>
<evidence type="ECO:0000256" key="3">
    <source>
        <dbReference type="ARBA" id="ARBA00022801"/>
    </source>
</evidence>
<dbReference type="InterPro" id="IPR043504">
    <property type="entry name" value="Peptidase_S1_PA_chymotrypsin"/>
</dbReference>
<dbReference type="PANTHER" id="PTHR43343">
    <property type="entry name" value="PEPTIDASE S12"/>
    <property type="match status" value="1"/>
</dbReference>
<dbReference type="Proteomes" id="UP001321445">
    <property type="component" value="Chromosome"/>
</dbReference>
<dbReference type="PANTHER" id="PTHR43343:SF3">
    <property type="entry name" value="PROTEASE DO-LIKE 8, CHLOROPLASTIC"/>
    <property type="match status" value="1"/>
</dbReference>